<keyword evidence="2" id="KW-1185">Reference proteome</keyword>
<evidence type="ECO:0000313" key="1">
    <source>
        <dbReference type="EMBL" id="AFL73298.1"/>
    </source>
</evidence>
<dbReference type="Proteomes" id="UP000006062">
    <property type="component" value="Chromosome"/>
</dbReference>
<dbReference type="HOGENOM" id="CLU_1474544_0_0_6"/>
<sequence length="183" mass="19701">MGARIDSAPALLGGATIPTEATDWTRAAPRVLEYLTALGVRDRLEIDRLSEQVRLRLEVRATHAALEDAVEAAIEETLALIDQWLAVELGIDGDANALATARAAALGGTIPGWSARWAGLAGDSLAPAIRALQRDTVPEFAPLTMQASTIELCCHRLRRRIADAICRLFCQPDLPTNPRGDRS</sequence>
<reference evidence="1 2" key="1">
    <citation type="submission" date="2012-06" db="EMBL/GenBank/DDBJ databases">
        <title>Complete sequence of Thiocystis violascens DSM 198.</title>
        <authorList>
            <consortium name="US DOE Joint Genome Institute"/>
            <person name="Lucas S."/>
            <person name="Han J."/>
            <person name="Lapidus A."/>
            <person name="Cheng J.-F."/>
            <person name="Goodwin L."/>
            <person name="Pitluck S."/>
            <person name="Peters L."/>
            <person name="Ovchinnikova G."/>
            <person name="Teshima H."/>
            <person name="Detter J.C."/>
            <person name="Han C."/>
            <person name="Tapia R."/>
            <person name="Land M."/>
            <person name="Hauser L."/>
            <person name="Kyrpides N."/>
            <person name="Ivanova N."/>
            <person name="Pagani I."/>
            <person name="Vogl K."/>
            <person name="Liu Z."/>
            <person name="Frigaard N.-U."/>
            <person name="Bryant D."/>
            <person name="Woyke T."/>
        </authorList>
    </citation>
    <scope>NUCLEOTIDE SEQUENCE [LARGE SCALE GENOMIC DNA]</scope>
    <source>
        <strain evidence="2">ATCC 17096 / DSM 198 / 6111</strain>
    </source>
</reference>
<proteinExistence type="predicted"/>
<accession>I3Y8I0</accession>
<dbReference type="EMBL" id="CP003154">
    <property type="protein sequence ID" value="AFL73298.1"/>
    <property type="molecule type" value="Genomic_DNA"/>
</dbReference>
<dbReference type="KEGG" id="tvi:Thivi_1277"/>
<gene>
    <name evidence="1" type="ordered locus">Thivi_1277</name>
</gene>
<organism evidence="1 2">
    <name type="scientific">Thiocystis violascens (strain ATCC 17096 / DSM 198 / 6111)</name>
    <name type="common">Chromatium violascens</name>
    <dbReference type="NCBI Taxonomy" id="765911"/>
    <lineage>
        <taxon>Bacteria</taxon>
        <taxon>Pseudomonadati</taxon>
        <taxon>Pseudomonadota</taxon>
        <taxon>Gammaproteobacteria</taxon>
        <taxon>Chromatiales</taxon>
        <taxon>Chromatiaceae</taxon>
        <taxon>Thiocystis</taxon>
    </lineage>
</organism>
<dbReference type="OrthoDB" id="5768514at2"/>
<protein>
    <submittedName>
        <fullName evidence="1">Uncharacterized protein</fullName>
    </submittedName>
</protein>
<dbReference type="eggNOG" id="ENOG50333KF">
    <property type="taxonomic scope" value="Bacteria"/>
</dbReference>
<dbReference type="AlphaFoldDB" id="I3Y8I0"/>
<dbReference type="STRING" id="765911.Thivi_1277"/>
<evidence type="ECO:0000313" key="2">
    <source>
        <dbReference type="Proteomes" id="UP000006062"/>
    </source>
</evidence>
<name>I3Y8I0_THIV6</name>
<dbReference type="RefSeq" id="WP_014777781.1">
    <property type="nucleotide sequence ID" value="NC_018012.1"/>
</dbReference>